<evidence type="ECO:0000256" key="4">
    <source>
        <dbReference type="ARBA" id="ARBA00022679"/>
    </source>
</evidence>
<dbReference type="SUPFAM" id="SSF53448">
    <property type="entry name" value="Nucleotide-diphospho-sugar transferases"/>
    <property type="match status" value="1"/>
</dbReference>
<evidence type="ECO:0000256" key="5">
    <source>
        <dbReference type="ARBA" id="ARBA00023136"/>
    </source>
</evidence>
<evidence type="ECO:0000313" key="8">
    <source>
        <dbReference type="EMBL" id="MBK5926778.1"/>
    </source>
</evidence>
<accession>A0A934TKM0</accession>
<protein>
    <submittedName>
        <fullName evidence="8">Glycosyl transferase</fullName>
    </submittedName>
</protein>
<dbReference type="Proteomes" id="UP000706333">
    <property type="component" value="Unassembled WGS sequence"/>
</dbReference>
<dbReference type="Gene3D" id="3.90.550.10">
    <property type="entry name" value="Spore Coat Polysaccharide Biosynthesis Protein SpsA, Chain A"/>
    <property type="match status" value="1"/>
</dbReference>
<feature type="domain" description="Glycosyltransferase 2-like" evidence="7">
    <location>
        <begin position="10"/>
        <end position="132"/>
    </location>
</feature>
<proteinExistence type="predicted"/>
<dbReference type="GO" id="GO:0016757">
    <property type="term" value="F:glycosyltransferase activity"/>
    <property type="evidence" value="ECO:0007669"/>
    <property type="project" value="UniProtKB-KW"/>
</dbReference>
<keyword evidence="6" id="KW-0812">Transmembrane</keyword>
<dbReference type="InterPro" id="IPR001173">
    <property type="entry name" value="Glyco_trans_2-like"/>
</dbReference>
<keyword evidence="3" id="KW-0328">Glycosyltransferase</keyword>
<organism evidence="8 9">
    <name type="scientific">Rhodobaculum claviforme</name>
    <dbReference type="NCBI Taxonomy" id="1549854"/>
    <lineage>
        <taxon>Bacteria</taxon>
        <taxon>Pseudomonadati</taxon>
        <taxon>Pseudomonadota</taxon>
        <taxon>Alphaproteobacteria</taxon>
        <taxon>Rhodobacterales</taxon>
        <taxon>Paracoccaceae</taxon>
        <taxon>Rhodobaculum</taxon>
    </lineage>
</organism>
<gene>
    <name evidence="8" type="ORF">CCR87_05350</name>
</gene>
<keyword evidence="5 6" id="KW-0472">Membrane</keyword>
<evidence type="ECO:0000256" key="3">
    <source>
        <dbReference type="ARBA" id="ARBA00022676"/>
    </source>
</evidence>
<name>A0A934TKM0_9RHOB</name>
<dbReference type="Pfam" id="PF00535">
    <property type="entry name" value="Glycos_transf_2"/>
    <property type="match status" value="1"/>
</dbReference>
<evidence type="ECO:0000256" key="1">
    <source>
        <dbReference type="ARBA" id="ARBA00004236"/>
    </source>
</evidence>
<evidence type="ECO:0000256" key="6">
    <source>
        <dbReference type="SAM" id="Phobius"/>
    </source>
</evidence>
<dbReference type="RefSeq" id="WP_201156545.1">
    <property type="nucleotide sequence ID" value="NZ_NHSD01000164.1"/>
</dbReference>
<dbReference type="PANTHER" id="PTHR43646">
    <property type="entry name" value="GLYCOSYLTRANSFERASE"/>
    <property type="match status" value="1"/>
</dbReference>
<comment type="caution">
    <text evidence="8">The sequence shown here is derived from an EMBL/GenBank/DDBJ whole genome shotgun (WGS) entry which is preliminary data.</text>
</comment>
<dbReference type="AlphaFoldDB" id="A0A934TKM0"/>
<comment type="subcellular location">
    <subcellularLocation>
        <location evidence="1">Cell membrane</location>
    </subcellularLocation>
</comment>
<evidence type="ECO:0000313" key="9">
    <source>
        <dbReference type="Proteomes" id="UP000706333"/>
    </source>
</evidence>
<dbReference type="EMBL" id="NHSD01000164">
    <property type="protein sequence ID" value="MBK5926778.1"/>
    <property type="molecule type" value="Genomic_DNA"/>
</dbReference>
<dbReference type="InterPro" id="IPR029044">
    <property type="entry name" value="Nucleotide-diphossugar_trans"/>
</dbReference>
<evidence type="ECO:0000256" key="2">
    <source>
        <dbReference type="ARBA" id="ARBA00022475"/>
    </source>
</evidence>
<keyword evidence="6" id="KW-1133">Transmembrane helix</keyword>
<keyword evidence="9" id="KW-1185">Reference proteome</keyword>
<keyword evidence="4 8" id="KW-0808">Transferase</keyword>
<feature type="transmembrane region" description="Helical" evidence="6">
    <location>
        <begin position="240"/>
        <end position="267"/>
    </location>
</feature>
<sequence length="322" mass="34254">MSRLASVGAVVIGRNEGARLIACLASLPEGLARVVYVDSGSDDGSVAAATAAGVQVVVLDPTRPFGAARARNEGVEALVAGSRPDYVQFIDGDCIVAPGWVETAAAFLEAHPRAAVVCGRRRERFPDRSVYNRLADREWATPEGLVASCGGDSLMRVAPFSAVGGFNPALIAGEEPELCARLRGAGWEVHRIDAEMTVHDADMTRFSQWWRRARRGGLAAAQGAAMHGGAAERAQLRRALLWGLALPLVAVGGAVVTPWSLGLLLALPAQVIRLGMRAGPLRRSSWEWAMFATLGKTPEALGVLDFAMRRLRGRPGGLIEYK</sequence>
<dbReference type="GO" id="GO:0005886">
    <property type="term" value="C:plasma membrane"/>
    <property type="evidence" value="ECO:0007669"/>
    <property type="project" value="UniProtKB-SubCell"/>
</dbReference>
<evidence type="ECO:0000259" key="7">
    <source>
        <dbReference type="Pfam" id="PF00535"/>
    </source>
</evidence>
<reference evidence="8" key="2">
    <citation type="journal article" date="2020" name="Microorganisms">
        <title>Osmotic Adaptation and Compatible Solute Biosynthesis of Phototrophic Bacteria as Revealed from Genome Analyses.</title>
        <authorList>
            <person name="Imhoff J.F."/>
            <person name="Rahn T."/>
            <person name="Kunzel S."/>
            <person name="Keller A."/>
            <person name="Neulinger S.C."/>
        </authorList>
    </citation>
    <scope>NUCLEOTIDE SEQUENCE</scope>
    <source>
        <strain evidence="8">LMG 28126</strain>
    </source>
</reference>
<reference evidence="8" key="1">
    <citation type="submission" date="2017-05" db="EMBL/GenBank/DDBJ databases">
        <authorList>
            <person name="Imhoff J.F."/>
            <person name="Rahn T."/>
            <person name="Kuenzel S."/>
            <person name="Neulinger S.C."/>
        </authorList>
    </citation>
    <scope>NUCLEOTIDE SEQUENCE</scope>
    <source>
        <strain evidence="8">LMG 28126</strain>
    </source>
</reference>
<keyword evidence="2" id="KW-1003">Cell membrane</keyword>
<dbReference type="PANTHER" id="PTHR43646:SF2">
    <property type="entry name" value="GLYCOSYLTRANSFERASE 2-LIKE DOMAIN-CONTAINING PROTEIN"/>
    <property type="match status" value="1"/>
</dbReference>